<dbReference type="InterPro" id="IPR011042">
    <property type="entry name" value="6-blade_b-propeller_TolB-like"/>
</dbReference>
<accession>A0A7C9J083</accession>
<dbReference type="Gene3D" id="2.120.10.30">
    <property type="entry name" value="TolB, C-terminal domain"/>
    <property type="match status" value="1"/>
</dbReference>
<evidence type="ECO:0000256" key="2">
    <source>
        <dbReference type="ARBA" id="ARBA00022679"/>
    </source>
</evidence>
<keyword evidence="2" id="KW-0808">Transferase</keyword>
<sequence length="624" mass="67052">MGRAVPLGPDDPTVVGEYRITGRLDEPGPEDAYLATDPRGTPVVIRMLAPVADPERVTAAVGPLKGVPAFCVAQVLGGGTLGDRPYVVSEHVDGPTLAEAVPETGVLTGAALHRLAVGTMSGVVAIHQAGVLHGDIRPSTVVLGPDGPRMADFGLNEALRVSETTVTRHVGKPAYRAPEEFDGARAGPPADVFAWAATMVFAATGRDPFAGDSVATTVNRVVRENADLTGIDVELRSVLSACLAKNPADRPVASDVLLRLIGEESLLQVTGRVARPSRRRVPWRAATAFLAGALVAGLAVFLAVPPRVEYLRVPVAPPSVTTAATVAAELDDVPEKTTDVTVPGTPVTLHESADDPLRFNSYLSLKAPFASYVRRADGTFTEVGRAEEPTVSPDGTSVVLSPWVKFLRSDYDYVKFRDLTTGAEFTVNTVRKPLRSAMPSWSRDGTKVVLSVENPEKERMEGFVVVDVTTRAATFVKTEYYGGAAYPFGFTPDGQIARGYSDGRHRGVEIYDTRGMVIRTLHWVGLPRDRSWFSPSGRSLATLCPNSDDICVWEMGSGARLATVPTPADSLWHGWFTDRHFVVRVPTKKGYELRIVDLLGKVERVLATVDGKEENVFFRLGALP</sequence>
<dbReference type="InterPro" id="IPR050660">
    <property type="entry name" value="NEK_Ser/Thr_kinase"/>
</dbReference>
<dbReference type="PANTHER" id="PTHR43671">
    <property type="entry name" value="SERINE/THREONINE-PROTEIN KINASE NEK"/>
    <property type="match status" value="1"/>
</dbReference>
<evidence type="ECO:0000256" key="1">
    <source>
        <dbReference type="ARBA" id="ARBA00012513"/>
    </source>
</evidence>
<dbReference type="AlphaFoldDB" id="A0A7C9J083"/>
<dbReference type="InterPro" id="IPR000719">
    <property type="entry name" value="Prot_kinase_dom"/>
</dbReference>
<dbReference type="GO" id="GO:0005524">
    <property type="term" value="F:ATP binding"/>
    <property type="evidence" value="ECO:0007669"/>
    <property type="project" value="UniProtKB-KW"/>
</dbReference>
<dbReference type="PANTHER" id="PTHR43671:SF13">
    <property type="entry name" value="SERINE_THREONINE-PROTEIN KINASE NEK2"/>
    <property type="match status" value="1"/>
</dbReference>
<evidence type="ECO:0000256" key="3">
    <source>
        <dbReference type="ARBA" id="ARBA00022741"/>
    </source>
</evidence>
<evidence type="ECO:0000313" key="7">
    <source>
        <dbReference type="EMBL" id="NAS20606.1"/>
    </source>
</evidence>
<dbReference type="RefSeq" id="WP_161478087.1">
    <property type="nucleotide sequence ID" value="NZ_WXEW01000001.1"/>
</dbReference>
<name>A0A7C9J083_9ACTN</name>
<dbReference type="Proteomes" id="UP000479526">
    <property type="component" value="Unassembled WGS sequence"/>
</dbReference>
<dbReference type="SUPFAM" id="SSF56112">
    <property type="entry name" value="Protein kinase-like (PK-like)"/>
    <property type="match status" value="1"/>
</dbReference>
<evidence type="ECO:0000256" key="5">
    <source>
        <dbReference type="ARBA" id="ARBA00022840"/>
    </source>
</evidence>
<dbReference type="InterPro" id="IPR011009">
    <property type="entry name" value="Kinase-like_dom_sf"/>
</dbReference>
<dbReference type="PROSITE" id="PS50011">
    <property type="entry name" value="PROTEIN_KINASE_DOM"/>
    <property type="match status" value="1"/>
</dbReference>
<keyword evidence="5" id="KW-0067">ATP-binding</keyword>
<comment type="caution">
    <text evidence="7">The sequence shown here is derived from an EMBL/GenBank/DDBJ whole genome shotgun (WGS) entry which is preliminary data.</text>
</comment>
<organism evidence="7 8">
    <name type="scientific">Herbidospora solisilvae</name>
    <dbReference type="NCBI Taxonomy" id="2696284"/>
    <lineage>
        <taxon>Bacteria</taxon>
        <taxon>Bacillati</taxon>
        <taxon>Actinomycetota</taxon>
        <taxon>Actinomycetes</taxon>
        <taxon>Streptosporangiales</taxon>
        <taxon>Streptosporangiaceae</taxon>
        <taxon>Herbidospora</taxon>
    </lineage>
</organism>
<evidence type="ECO:0000313" key="8">
    <source>
        <dbReference type="Proteomes" id="UP000479526"/>
    </source>
</evidence>
<dbReference type="GO" id="GO:0004674">
    <property type="term" value="F:protein serine/threonine kinase activity"/>
    <property type="evidence" value="ECO:0007669"/>
    <property type="project" value="UniProtKB-EC"/>
</dbReference>
<gene>
    <name evidence="7" type="ORF">GT755_02775</name>
</gene>
<dbReference type="EMBL" id="WXEW01000001">
    <property type="protein sequence ID" value="NAS20606.1"/>
    <property type="molecule type" value="Genomic_DNA"/>
</dbReference>
<protein>
    <recommendedName>
        <fullName evidence="1">non-specific serine/threonine protein kinase</fullName>
        <ecNumber evidence="1">2.7.11.1</ecNumber>
    </recommendedName>
</protein>
<dbReference type="Pfam" id="PF00069">
    <property type="entry name" value="Pkinase"/>
    <property type="match status" value="1"/>
</dbReference>
<dbReference type="CDD" id="cd14014">
    <property type="entry name" value="STKc_PknB_like"/>
    <property type="match status" value="1"/>
</dbReference>
<proteinExistence type="predicted"/>
<feature type="domain" description="Protein kinase" evidence="6">
    <location>
        <begin position="18"/>
        <end position="267"/>
    </location>
</feature>
<keyword evidence="8" id="KW-1185">Reference proteome</keyword>
<dbReference type="EC" id="2.7.11.1" evidence="1"/>
<dbReference type="Gene3D" id="1.10.510.10">
    <property type="entry name" value="Transferase(Phosphotransferase) domain 1"/>
    <property type="match status" value="1"/>
</dbReference>
<dbReference type="SUPFAM" id="SSF50969">
    <property type="entry name" value="YVTN repeat-like/Quinoprotein amine dehydrogenase"/>
    <property type="match status" value="1"/>
</dbReference>
<reference evidence="7 8" key="1">
    <citation type="submission" date="2020-01" db="EMBL/GenBank/DDBJ databases">
        <title>Herbidospora sp. NEAU-GS84 nov., a novel actinomycete isolated from soil.</title>
        <authorList>
            <person name="Han L."/>
        </authorList>
    </citation>
    <scope>NUCLEOTIDE SEQUENCE [LARGE SCALE GENOMIC DNA]</scope>
    <source>
        <strain evidence="7 8">NEAU-GS84</strain>
    </source>
</reference>
<keyword evidence="4 7" id="KW-0418">Kinase</keyword>
<dbReference type="InterPro" id="IPR011044">
    <property type="entry name" value="Quino_amine_DH_bsu"/>
</dbReference>
<evidence type="ECO:0000256" key="4">
    <source>
        <dbReference type="ARBA" id="ARBA00022777"/>
    </source>
</evidence>
<keyword evidence="3" id="KW-0547">Nucleotide-binding</keyword>
<evidence type="ECO:0000259" key="6">
    <source>
        <dbReference type="PROSITE" id="PS50011"/>
    </source>
</evidence>